<dbReference type="EMBL" id="JADYXP020000022">
    <property type="protein sequence ID" value="KAL0102656.1"/>
    <property type="molecule type" value="Genomic_DNA"/>
</dbReference>
<gene>
    <name evidence="2" type="ORF">PUN28_018153</name>
</gene>
<evidence type="ECO:0000313" key="3">
    <source>
        <dbReference type="Proteomes" id="UP001430953"/>
    </source>
</evidence>
<protein>
    <submittedName>
        <fullName evidence="2">Uncharacterized protein</fullName>
    </submittedName>
</protein>
<comment type="caution">
    <text evidence="2">The sequence shown here is derived from an EMBL/GenBank/DDBJ whole genome shotgun (WGS) entry which is preliminary data.</text>
</comment>
<name>A0AAW2EJY3_9HYME</name>
<accession>A0AAW2EJY3</accession>
<sequence>MPRARAVGPAREQRTARKSGGTGERQSDKRKVAPRLLRALSRLLDYIAVARRDRYGTGCDPTRTQYARTCARVARAHRRARTIRGLRRTLSGNSSSYMYIYNIIVDTNLSSSEERKKTPRHQGRRDRSGIMSEGTRVKKKKDAQVTGRVKGVSAGVCTARELRSSATFSLGLSFSSDRVFNFN</sequence>
<evidence type="ECO:0000313" key="2">
    <source>
        <dbReference type="EMBL" id="KAL0102656.1"/>
    </source>
</evidence>
<feature type="region of interest" description="Disordered" evidence="1">
    <location>
        <begin position="1"/>
        <end position="33"/>
    </location>
</feature>
<dbReference type="AlphaFoldDB" id="A0AAW2EJY3"/>
<evidence type="ECO:0000256" key="1">
    <source>
        <dbReference type="SAM" id="MobiDB-lite"/>
    </source>
</evidence>
<keyword evidence="3" id="KW-1185">Reference proteome</keyword>
<reference evidence="2 3" key="1">
    <citation type="submission" date="2023-03" db="EMBL/GenBank/DDBJ databases">
        <title>High recombination rates correlate with genetic variation in Cardiocondyla obscurior ants.</title>
        <authorList>
            <person name="Errbii M."/>
        </authorList>
    </citation>
    <scope>NUCLEOTIDE SEQUENCE [LARGE SCALE GENOMIC DNA]</scope>
    <source>
        <strain evidence="2">Alpha-2009</strain>
        <tissue evidence="2">Whole body</tissue>
    </source>
</reference>
<feature type="region of interest" description="Disordered" evidence="1">
    <location>
        <begin position="112"/>
        <end position="138"/>
    </location>
</feature>
<proteinExistence type="predicted"/>
<organism evidence="2 3">
    <name type="scientific">Cardiocondyla obscurior</name>
    <dbReference type="NCBI Taxonomy" id="286306"/>
    <lineage>
        <taxon>Eukaryota</taxon>
        <taxon>Metazoa</taxon>
        <taxon>Ecdysozoa</taxon>
        <taxon>Arthropoda</taxon>
        <taxon>Hexapoda</taxon>
        <taxon>Insecta</taxon>
        <taxon>Pterygota</taxon>
        <taxon>Neoptera</taxon>
        <taxon>Endopterygota</taxon>
        <taxon>Hymenoptera</taxon>
        <taxon>Apocrita</taxon>
        <taxon>Aculeata</taxon>
        <taxon>Formicoidea</taxon>
        <taxon>Formicidae</taxon>
        <taxon>Myrmicinae</taxon>
        <taxon>Cardiocondyla</taxon>
    </lineage>
</organism>
<dbReference type="Proteomes" id="UP001430953">
    <property type="component" value="Unassembled WGS sequence"/>
</dbReference>